<evidence type="ECO:0000256" key="1">
    <source>
        <dbReference type="ARBA" id="ARBA00004141"/>
    </source>
</evidence>
<comment type="caution">
    <text evidence="8">The sequence shown here is derived from an EMBL/GenBank/DDBJ whole genome shotgun (WGS) entry which is preliminary data.</text>
</comment>
<evidence type="ECO:0000256" key="2">
    <source>
        <dbReference type="ARBA" id="ARBA00022692"/>
    </source>
</evidence>
<keyword evidence="9" id="KW-1185">Reference proteome</keyword>
<organism evidence="8 9">
    <name type="scientific">Coleophoma crateriformis</name>
    <dbReference type="NCBI Taxonomy" id="565419"/>
    <lineage>
        <taxon>Eukaryota</taxon>
        <taxon>Fungi</taxon>
        <taxon>Dikarya</taxon>
        <taxon>Ascomycota</taxon>
        <taxon>Pezizomycotina</taxon>
        <taxon>Leotiomycetes</taxon>
        <taxon>Helotiales</taxon>
        <taxon>Dermateaceae</taxon>
        <taxon>Coleophoma</taxon>
    </lineage>
</organism>
<comment type="similarity">
    <text evidence="5">Belongs to the SAT4 family.</text>
</comment>
<evidence type="ECO:0000313" key="8">
    <source>
        <dbReference type="EMBL" id="RDW71688.1"/>
    </source>
</evidence>
<feature type="transmembrane region" description="Helical" evidence="6">
    <location>
        <begin position="233"/>
        <end position="260"/>
    </location>
</feature>
<evidence type="ECO:0000256" key="4">
    <source>
        <dbReference type="ARBA" id="ARBA00023136"/>
    </source>
</evidence>
<keyword evidence="3 6" id="KW-1133">Transmembrane helix</keyword>
<dbReference type="EMBL" id="PDLN01000011">
    <property type="protein sequence ID" value="RDW71688.1"/>
    <property type="molecule type" value="Genomic_DNA"/>
</dbReference>
<gene>
    <name evidence="8" type="ORF">BP5796_07722</name>
</gene>
<evidence type="ECO:0000259" key="7">
    <source>
        <dbReference type="Pfam" id="PF20684"/>
    </source>
</evidence>
<dbReference type="Pfam" id="PF20684">
    <property type="entry name" value="Fung_rhodopsin"/>
    <property type="match status" value="1"/>
</dbReference>
<evidence type="ECO:0000256" key="5">
    <source>
        <dbReference type="ARBA" id="ARBA00038359"/>
    </source>
</evidence>
<proteinExistence type="inferred from homology"/>
<evidence type="ECO:0000256" key="3">
    <source>
        <dbReference type="ARBA" id="ARBA00022989"/>
    </source>
</evidence>
<feature type="transmembrane region" description="Helical" evidence="6">
    <location>
        <begin position="124"/>
        <end position="145"/>
    </location>
</feature>
<accession>A0A3D8RCP2</accession>
<feature type="transmembrane region" description="Helical" evidence="6">
    <location>
        <begin position="201"/>
        <end position="221"/>
    </location>
</feature>
<sequence>MAIVLNHRQIVVIVTSAVLAPLAITAVTLRLIARFRVTRAGSVDDCILFVGLLSVLTCIASVCSQVLFGLGQHLETISPEDLERFFISFWISIISYAISVAATKTSIIFQYFRFLTKPGPRIACWVILFVVNTYGLFAVFATIFMCNPVQGFWRPAIAKSCLTKDAVWITNSSVSIATDLVILCIPVSTIFGLNIPLCRKIPIFCMFGVGIVACMITILRMSSLLMVARDHDITYINAITATWSIAEITAAIICASVPGIKPIFQRRPRQSSASYIRTTQGSTELSAVEHKGHCSRIRQLPEAMPRPLEEVPLGNCIARPHD</sequence>
<dbReference type="Proteomes" id="UP000256328">
    <property type="component" value="Unassembled WGS sequence"/>
</dbReference>
<dbReference type="InterPro" id="IPR049326">
    <property type="entry name" value="Rhodopsin_dom_fungi"/>
</dbReference>
<dbReference type="PANTHER" id="PTHR33048:SF47">
    <property type="entry name" value="INTEGRAL MEMBRANE PROTEIN-RELATED"/>
    <property type="match status" value="1"/>
</dbReference>
<feature type="domain" description="Rhodopsin" evidence="7">
    <location>
        <begin position="29"/>
        <end position="266"/>
    </location>
</feature>
<feature type="transmembrane region" description="Helical" evidence="6">
    <location>
        <begin position="45"/>
        <end position="67"/>
    </location>
</feature>
<dbReference type="InterPro" id="IPR052337">
    <property type="entry name" value="SAT4-like"/>
</dbReference>
<keyword evidence="2 6" id="KW-0812">Transmembrane</keyword>
<protein>
    <recommendedName>
        <fullName evidence="7">Rhodopsin domain-containing protein</fullName>
    </recommendedName>
</protein>
<dbReference type="GO" id="GO:0016020">
    <property type="term" value="C:membrane"/>
    <property type="evidence" value="ECO:0007669"/>
    <property type="project" value="UniProtKB-SubCell"/>
</dbReference>
<comment type="subcellular location">
    <subcellularLocation>
        <location evidence="1">Membrane</location>
        <topology evidence="1">Multi-pass membrane protein</topology>
    </subcellularLocation>
</comment>
<feature type="transmembrane region" description="Helical" evidence="6">
    <location>
        <begin position="87"/>
        <end position="112"/>
    </location>
</feature>
<dbReference type="AlphaFoldDB" id="A0A3D8RCP2"/>
<dbReference type="PANTHER" id="PTHR33048">
    <property type="entry name" value="PTH11-LIKE INTEGRAL MEMBRANE PROTEIN (AFU_ORTHOLOGUE AFUA_5G11245)"/>
    <property type="match status" value="1"/>
</dbReference>
<evidence type="ECO:0000256" key="6">
    <source>
        <dbReference type="SAM" id="Phobius"/>
    </source>
</evidence>
<evidence type="ECO:0000313" key="9">
    <source>
        <dbReference type="Proteomes" id="UP000256328"/>
    </source>
</evidence>
<keyword evidence="4 6" id="KW-0472">Membrane</keyword>
<name>A0A3D8RCP2_9HELO</name>
<dbReference type="OrthoDB" id="5417844at2759"/>
<feature type="transmembrane region" description="Helical" evidence="6">
    <location>
        <begin position="174"/>
        <end position="194"/>
    </location>
</feature>
<feature type="transmembrane region" description="Helical" evidence="6">
    <location>
        <begin position="12"/>
        <end position="33"/>
    </location>
</feature>
<reference evidence="8 9" key="1">
    <citation type="journal article" date="2018" name="IMA Fungus">
        <title>IMA Genome-F 9: Draft genome sequence of Annulohypoxylon stygium, Aspergillus mulundensis, Berkeleyomyces basicola (syn. Thielaviopsis basicola), Ceratocystis smalleyi, two Cercospora beticola strains, Coleophoma cylindrospora, Fusarium fracticaudum, Phialophora cf. hyalina, and Morchella septimelata.</title>
        <authorList>
            <person name="Wingfield B.D."/>
            <person name="Bills G.F."/>
            <person name="Dong Y."/>
            <person name="Huang W."/>
            <person name="Nel W.J."/>
            <person name="Swalarsk-Parry B.S."/>
            <person name="Vaghefi N."/>
            <person name="Wilken P.M."/>
            <person name="An Z."/>
            <person name="de Beer Z.W."/>
            <person name="De Vos L."/>
            <person name="Chen L."/>
            <person name="Duong T.A."/>
            <person name="Gao Y."/>
            <person name="Hammerbacher A."/>
            <person name="Kikkert J.R."/>
            <person name="Li Y."/>
            <person name="Li H."/>
            <person name="Li K."/>
            <person name="Li Q."/>
            <person name="Liu X."/>
            <person name="Ma X."/>
            <person name="Naidoo K."/>
            <person name="Pethybridge S.J."/>
            <person name="Sun J."/>
            <person name="Steenkamp E.T."/>
            <person name="van der Nest M.A."/>
            <person name="van Wyk S."/>
            <person name="Wingfield M.J."/>
            <person name="Xiong C."/>
            <person name="Yue Q."/>
            <person name="Zhang X."/>
        </authorList>
    </citation>
    <scope>NUCLEOTIDE SEQUENCE [LARGE SCALE GENOMIC DNA]</scope>
    <source>
        <strain evidence="8 9">BP5796</strain>
    </source>
</reference>